<sequence length="146" mass="15978">MKVIRILISPKLNTCYNLPRQLDAIILMRIGYNSLLLSMILGRYCCIHLSAASCNGVLLMSSFLCSPLICPELYCDIYLTKGEKHAGDTFLLGCAFHESIVHHKRGGADGLAGIGRGSTSPRSSAAWALTRFTFSRVPVELGTRTE</sequence>
<evidence type="ECO:0000313" key="2">
    <source>
        <dbReference type="Proteomes" id="UP000623129"/>
    </source>
</evidence>
<evidence type="ECO:0000313" key="1">
    <source>
        <dbReference type="EMBL" id="KAF3330594.1"/>
    </source>
</evidence>
<dbReference type="EMBL" id="SWLB01000013">
    <property type="protein sequence ID" value="KAF3330594.1"/>
    <property type="molecule type" value="Genomic_DNA"/>
</dbReference>
<dbReference type="AlphaFoldDB" id="A0A833QVJ3"/>
<comment type="caution">
    <text evidence="1">The sequence shown here is derived from an EMBL/GenBank/DDBJ whole genome shotgun (WGS) entry which is preliminary data.</text>
</comment>
<proteinExistence type="predicted"/>
<name>A0A833QVJ3_9POAL</name>
<protein>
    <submittedName>
        <fullName evidence="1">Uncharacterized protein</fullName>
    </submittedName>
</protein>
<reference evidence="1" key="1">
    <citation type="submission" date="2020-01" db="EMBL/GenBank/DDBJ databases">
        <title>Genome sequence of Kobresia littledalei, the first chromosome-level genome in the family Cyperaceae.</title>
        <authorList>
            <person name="Qu G."/>
        </authorList>
    </citation>
    <scope>NUCLEOTIDE SEQUENCE</scope>
    <source>
        <strain evidence="1">C.B.Clarke</strain>
        <tissue evidence="1">Leaf</tissue>
    </source>
</reference>
<dbReference type="Proteomes" id="UP000623129">
    <property type="component" value="Unassembled WGS sequence"/>
</dbReference>
<accession>A0A833QVJ3</accession>
<keyword evidence="2" id="KW-1185">Reference proteome</keyword>
<organism evidence="1 2">
    <name type="scientific">Carex littledalei</name>
    <dbReference type="NCBI Taxonomy" id="544730"/>
    <lineage>
        <taxon>Eukaryota</taxon>
        <taxon>Viridiplantae</taxon>
        <taxon>Streptophyta</taxon>
        <taxon>Embryophyta</taxon>
        <taxon>Tracheophyta</taxon>
        <taxon>Spermatophyta</taxon>
        <taxon>Magnoliopsida</taxon>
        <taxon>Liliopsida</taxon>
        <taxon>Poales</taxon>
        <taxon>Cyperaceae</taxon>
        <taxon>Cyperoideae</taxon>
        <taxon>Cariceae</taxon>
        <taxon>Carex</taxon>
        <taxon>Carex subgen. Euthyceras</taxon>
    </lineage>
</organism>
<gene>
    <name evidence="1" type="ORF">FCM35_KLT03948</name>
</gene>